<dbReference type="PROSITE" id="PS51354">
    <property type="entry name" value="GLUTAREDOXIN_2"/>
    <property type="match status" value="1"/>
</dbReference>
<dbReference type="EMBL" id="LAFY01004224">
    <property type="protein sequence ID" value="KJX93734.1"/>
    <property type="molecule type" value="Genomic_DNA"/>
</dbReference>
<feature type="region of interest" description="Disordered" evidence="1">
    <location>
        <begin position="249"/>
        <end position="378"/>
    </location>
</feature>
<evidence type="ECO:0000313" key="2">
    <source>
        <dbReference type="EMBL" id="KJX93734.1"/>
    </source>
</evidence>
<dbReference type="InterPro" id="IPR006993">
    <property type="entry name" value="Glut_rich_SH3-bd"/>
</dbReference>
<accession>A0A0F4G8S8</accession>
<dbReference type="Gene3D" id="3.40.30.10">
    <property type="entry name" value="Glutaredoxin"/>
    <property type="match status" value="1"/>
</dbReference>
<name>A0A0F4G8S8_9PEZI</name>
<evidence type="ECO:0000256" key="1">
    <source>
        <dbReference type="SAM" id="MobiDB-lite"/>
    </source>
</evidence>
<dbReference type="OrthoDB" id="9932926at2759"/>
<dbReference type="AlphaFoldDB" id="A0A0F4G8S8"/>
<feature type="region of interest" description="Disordered" evidence="1">
    <location>
        <begin position="175"/>
        <end position="236"/>
    </location>
</feature>
<dbReference type="Proteomes" id="UP000033647">
    <property type="component" value="Unassembled WGS sequence"/>
</dbReference>
<dbReference type="STRING" id="1047168.A0A0F4G8S8"/>
<organism evidence="2 3">
    <name type="scientific">Zymoseptoria brevis</name>
    <dbReference type="NCBI Taxonomy" id="1047168"/>
    <lineage>
        <taxon>Eukaryota</taxon>
        <taxon>Fungi</taxon>
        <taxon>Dikarya</taxon>
        <taxon>Ascomycota</taxon>
        <taxon>Pezizomycotina</taxon>
        <taxon>Dothideomycetes</taxon>
        <taxon>Dothideomycetidae</taxon>
        <taxon>Mycosphaerellales</taxon>
        <taxon>Mycosphaerellaceae</taxon>
        <taxon>Zymoseptoria</taxon>
    </lineage>
</organism>
<dbReference type="SUPFAM" id="SSF52833">
    <property type="entry name" value="Thioredoxin-like"/>
    <property type="match status" value="1"/>
</dbReference>
<reference evidence="2 3" key="1">
    <citation type="submission" date="2015-03" db="EMBL/GenBank/DDBJ databases">
        <title>RNA-seq based gene annotation and comparative genomics of four Zymoseptoria species reveal species-specific pathogenicity related genes and transposable element activity.</title>
        <authorList>
            <person name="Grandaubert J."/>
            <person name="Bhattacharyya A."/>
            <person name="Stukenbrock E.H."/>
        </authorList>
    </citation>
    <scope>NUCLEOTIDE SEQUENCE [LARGE SCALE GENOMIC DNA]</scope>
    <source>
        <strain evidence="2 3">Zb18110</strain>
    </source>
</reference>
<dbReference type="InterPro" id="IPR036249">
    <property type="entry name" value="Thioredoxin-like_sf"/>
</dbReference>
<proteinExistence type="predicted"/>
<sequence>MADPAPPTSSDPHNLRALEKDPRLFLYTSLTAGSSHIITATSRMETILKANRIPFQAIDLATDEQARRLWQRRGGAKKKLPGLVKEGYIIGDIDEVEEWNEFGELKENIGPVPAHNAPAPAGGPVGVNTAPPLSHNAGPVAAARAAAEEKKAADKGTERERIALPGAAEIAAIQAAKKEKAAEEREKAKAEEAGDAKAEDTKVEDAKPDEFKTDDLHVEDAEVVPETTDSSIEEKKASITIATDMAAEKDTADKMITSPTSRTIKFKGDESPSTAEEEEKKRKRQHRGSQIIEATPEEIMQVESQNSLVEVEGEDDEVVKEDDQDQEDKPTTKGVEGCNIVDDEPSAQKTAVHEDGVVEKTQDQSAKDPEAVGKSVED</sequence>
<protein>
    <submittedName>
        <fullName evidence="2">Uncharacterized protein</fullName>
    </submittedName>
</protein>
<evidence type="ECO:0000313" key="3">
    <source>
        <dbReference type="Proteomes" id="UP000033647"/>
    </source>
</evidence>
<gene>
    <name evidence="2" type="ORF">TI39_contig4265g00007</name>
</gene>
<keyword evidence="3" id="KW-1185">Reference proteome</keyword>
<comment type="caution">
    <text evidence="2">The sequence shown here is derived from an EMBL/GenBank/DDBJ whole genome shotgun (WGS) entry which is preliminary data.</text>
</comment>
<dbReference type="Pfam" id="PF04908">
    <property type="entry name" value="SH3BGR"/>
    <property type="match status" value="1"/>
</dbReference>
<feature type="compositionally biased region" description="Acidic residues" evidence="1">
    <location>
        <begin position="311"/>
        <end position="326"/>
    </location>
</feature>
<feature type="compositionally biased region" description="Basic and acidic residues" evidence="1">
    <location>
        <begin position="351"/>
        <end position="378"/>
    </location>
</feature>
<feature type="compositionally biased region" description="Basic and acidic residues" evidence="1">
    <location>
        <begin position="176"/>
        <end position="220"/>
    </location>
</feature>